<accession>A0A0F9FYQ4</accession>
<protein>
    <submittedName>
        <fullName evidence="1">Uncharacterized protein</fullName>
    </submittedName>
</protein>
<evidence type="ECO:0000313" key="1">
    <source>
        <dbReference type="EMBL" id="KKL56247.1"/>
    </source>
</evidence>
<dbReference type="EMBL" id="LAZR01030558">
    <property type="protein sequence ID" value="KKL56247.1"/>
    <property type="molecule type" value="Genomic_DNA"/>
</dbReference>
<sequence length="220" mass="23219">MAFGDVIRSGNPPGAGYGAGGAANKIWHTSWSPSDVAYELSTIDLSVLQSNGQSGSAVGIGGDDAVVWYGTGGAPSIYKIRELDPSDLSVVRSASSPSSGPAGLGGDASTIWHDDFVTGLVYELSIIDFSVIRSGSPGHYTHGVGGKAKVIWNCDLANDLIYELSVIDFSSIRSASSPDRQPTDIGGDRRTIWHQGLSLFYELDPAYIAGFIWVEGNYII</sequence>
<reference evidence="1" key="1">
    <citation type="journal article" date="2015" name="Nature">
        <title>Complex archaea that bridge the gap between prokaryotes and eukaryotes.</title>
        <authorList>
            <person name="Spang A."/>
            <person name="Saw J.H."/>
            <person name="Jorgensen S.L."/>
            <person name="Zaremba-Niedzwiedzka K."/>
            <person name="Martijn J."/>
            <person name="Lind A.E."/>
            <person name="van Eijk R."/>
            <person name="Schleper C."/>
            <person name="Guy L."/>
            <person name="Ettema T.J."/>
        </authorList>
    </citation>
    <scope>NUCLEOTIDE SEQUENCE</scope>
</reference>
<dbReference type="AlphaFoldDB" id="A0A0F9FYQ4"/>
<organism evidence="1">
    <name type="scientific">marine sediment metagenome</name>
    <dbReference type="NCBI Taxonomy" id="412755"/>
    <lineage>
        <taxon>unclassified sequences</taxon>
        <taxon>metagenomes</taxon>
        <taxon>ecological metagenomes</taxon>
    </lineage>
</organism>
<name>A0A0F9FYQ4_9ZZZZ</name>
<proteinExistence type="predicted"/>
<gene>
    <name evidence="1" type="ORF">LCGC14_2247280</name>
</gene>
<comment type="caution">
    <text evidence="1">The sequence shown here is derived from an EMBL/GenBank/DDBJ whole genome shotgun (WGS) entry which is preliminary data.</text>
</comment>